<gene>
    <name evidence="2" type="ORF">GT019_08230</name>
</gene>
<dbReference type="Proteomes" id="UP000665561">
    <property type="component" value="Unassembled WGS sequence"/>
</dbReference>
<proteinExistence type="predicted"/>
<feature type="compositionally biased region" description="Basic and acidic residues" evidence="1">
    <location>
        <begin position="32"/>
        <end position="49"/>
    </location>
</feature>
<accession>A0ABW9XMR9</accession>
<organism evidence="2 3">
    <name type="scientific">Paenibacillus glycinis</name>
    <dbReference type="NCBI Taxonomy" id="2697035"/>
    <lineage>
        <taxon>Bacteria</taxon>
        <taxon>Bacillati</taxon>
        <taxon>Bacillota</taxon>
        <taxon>Bacilli</taxon>
        <taxon>Bacillales</taxon>
        <taxon>Paenibacillaceae</taxon>
        <taxon>Paenibacillus</taxon>
    </lineage>
</organism>
<evidence type="ECO:0000313" key="2">
    <source>
        <dbReference type="EMBL" id="NBD23856.1"/>
    </source>
</evidence>
<reference evidence="2 3" key="1">
    <citation type="submission" date="2020-01" db="EMBL/GenBank/DDBJ databases">
        <title>Paenibacillus soybeanensis sp. nov. isolated from the nodules of soybean (Glycine max(L.) Merr).</title>
        <authorList>
            <person name="Wang H."/>
        </authorList>
    </citation>
    <scope>NUCLEOTIDE SEQUENCE [LARGE SCALE GENOMIC DNA]</scope>
    <source>
        <strain evidence="2 3">T1</strain>
    </source>
</reference>
<sequence length="49" mass="5335">MRKSLLTVVCAASRGEANDDSGRSGEGTAPRFRPDFGFRLPADRPKIDL</sequence>
<dbReference type="EMBL" id="JAAAMV010000003">
    <property type="protein sequence ID" value="NBD23856.1"/>
    <property type="molecule type" value="Genomic_DNA"/>
</dbReference>
<name>A0ABW9XMR9_9BACL</name>
<keyword evidence="3" id="KW-1185">Reference proteome</keyword>
<dbReference type="RefSeq" id="WP_161742634.1">
    <property type="nucleotide sequence ID" value="NZ_JAAAMV010000003.1"/>
</dbReference>
<comment type="caution">
    <text evidence="2">The sequence shown here is derived from an EMBL/GenBank/DDBJ whole genome shotgun (WGS) entry which is preliminary data.</text>
</comment>
<evidence type="ECO:0000256" key="1">
    <source>
        <dbReference type="SAM" id="MobiDB-lite"/>
    </source>
</evidence>
<protein>
    <submittedName>
        <fullName evidence="2">Uncharacterized protein</fullName>
    </submittedName>
</protein>
<evidence type="ECO:0000313" key="3">
    <source>
        <dbReference type="Proteomes" id="UP000665561"/>
    </source>
</evidence>
<feature type="region of interest" description="Disordered" evidence="1">
    <location>
        <begin position="15"/>
        <end position="49"/>
    </location>
</feature>